<reference evidence="1" key="1">
    <citation type="submission" date="2021-09" db="EMBL/GenBank/DDBJ databases">
        <title>Genome of Aequorivita sp. strain F47161.</title>
        <authorList>
            <person name="Wang Y."/>
        </authorList>
    </citation>
    <scope>NUCLEOTIDE SEQUENCE</scope>
    <source>
        <strain evidence="1">F47161</strain>
    </source>
</reference>
<dbReference type="AlphaFoldDB" id="A0A9X1U1K4"/>
<organism evidence="1 2">
    <name type="scientific">Aequorivita vitellina</name>
    <dbReference type="NCBI Taxonomy" id="2874475"/>
    <lineage>
        <taxon>Bacteria</taxon>
        <taxon>Pseudomonadati</taxon>
        <taxon>Bacteroidota</taxon>
        <taxon>Flavobacteriia</taxon>
        <taxon>Flavobacteriales</taxon>
        <taxon>Flavobacteriaceae</taxon>
        <taxon>Aequorivita</taxon>
    </lineage>
</organism>
<evidence type="ECO:0000313" key="2">
    <source>
        <dbReference type="Proteomes" id="UP001139461"/>
    </source>
</evidence>
<comment type="caution">
    <text evidence="1">The sequence shown here is derived from an EMBL/GenBank/DDBJ whole genome shotgun (WGS) entry which is preliminary data.</text>
</comment>
<protein>
    <submittedName>
        <fullName evidence="1">Uncharacterized protein</fullName>
    </submittedName>
</protein>
<dbReference type="EMBL" id="JAIRBA010000026">
    <property type="protein sequence ID" value="MCG2419809.1"/>
    <property type="molecule type" value="Genomic_DNA"/>
</dbReference>
<name>A0A9X1U1K4_9FLAO</name>
<keyword evidence="2" id="KW-1185">Reference proteome</keyword>
<accession>A0A9X1U1K4</accession>
<dbReference type="Proteomes" id="UP001139461">
    <property type="component" value="Unassembled WGS sequence"/>
</dbReference>
<proteinExistence type="predicted"/>
<sequence>MRMAFGRRYQVAYRLNPRIDCRKGRTQLYCRHVRRSQNCNRYLKPFGASRKRSSRNGRQTFWVGNRIRDAAEEFEIHPATVKIGTTYNGFSAIENTTEFKPDSKFLTKGGFVLLKEEGGGGHSL</sequence>
<gene>
    <name evidence="1" type="ORF">K8089_12325</name>
</gene>
<evidence type="ECO:0000313" key="1">
    <source>
        <dbReference type="EMBL" id="MCG2419809.1"/>
    </source>
</evidence>